<dbReference type="InterPro" id="IPR050739">
    <property type="entry name" value="MFP"/>
</dbReference>
<keyword evidence="5" id="KW-1185">Reference proteome</keyword>
<keyword evidence="2" id="KW-1133">Transmembrane helix</keyword>
<evidence type="ECO:0000313" key="4">
    <source>
        <dbReference type="EMBL" id="SMO99138.1"/>
    </source>
</evidence>
<gene>
    <name evidence="4" type="ORF">SAMN06265348_12015</name>
</gene>
<dbReference type="RefSeq" id="WP_142531215.1">
    <property type="nucleotide sequence ID" value="NZ_CBCSJO010000017.1"/>
</dbReference>
<feature type="domain" description="AprE-like beta-barrel" evidence="3">
    <location>
        <begin position="329"/>
        <end position="410"/>
    </location>
</feature>
<dbReference type="Pfam" id="PF26002">
    <property type="entry name" value="Beta-barrel_AprE"/>
    <property type="match status" value="1"/>
</dbReference>
<dbReference type="PANTHER" id="PTHR30386">
    <property type="entry name" value="MEMBRANE FUSION SUBUNIT OF EMRAB-TOLC MULTIDRUG EFFLUX PUMP"/>
    <property type="match status" value="1"/>
</dbReference>
<feature type="coiled-coil region" evidence="1">
    <location>
        <begin position="169"/>
        <end position="203"/>
    </location>
</feature>
<keyword evidence="1" id="KW-0175">Coiled coil</keyword>
<sequence>MPEQLFIEDEQLHSDDISTIITAVPKKILRIGTTVVVAVLSIMVIMAANIQYPDIIRTSLKVNSLNSPKSVLSRQNAKLVRILVANNQTVAINQALAYLESTANHQDILSLLHSLKSLRLALNSGDKVSMKLPGNNLNLGEIQSSYQLFYQSYLEFISTTQGGHYVRQKQFLINDLKEIEKLKKNINQQRSLQEKEILNADEQYKAYSKLMEKGVISRGEFKNEQNKYFSSKYPLHQSDAALINNTSSYYAKQKEILDLDNIIIQEKAKFLQSLNALITEIDAWTLKYILIAPIAGKVAFAGIIQENQNLNTNDAIFIINPGNTDFFGEIQVPQYNMGKIHAGQRVVIKMQSYPYEQYGLVRGRVSDISDVAVKDSVFIAKISLDRYENKTQDRKIILKNGMLGEADVITEESSILSRLVNSFSRNLTQYE</sequence>
<dbReference type="Proteomes" id="UP000320300">
    <property type="component" value="Unassembled WGS sequence"/>
</dbReference>
<reference evidence="4 5" key="1">
    <citation type="submission" date="2017-05" db="EMBL/GenBank/DDBJ databases">
        <authorList>
            <person name="Varghese N."/>
            <person name="Submissions S."/>
        </authorList>
    </citation>
    <scope>NUCLEOTIDE SEQUENCE [LARGE SCALE GENOMIC DNA]</scope>
    <source>
        <strain evidence="4 5">DSM 19036</strain>
    </source>
</reference>
<evidence type="ECO:0000256" key="1">
    <source>
        <dbReference type="SAM" id="Coils"/>
    </source>
</evidence>
<name>A0A521FSH0_9SPHI</name>
<keyword evidence="2" id="KW-0472">Membrane</keyword>
<protein>
    <submittedName>
        <fullName evidence="4">HlyD family secretion protein</fullName>
    </submittedName>
</protein>
<feature type="transmembrane region" description="Helical" evidence="2">
    <location>
        <begin position="28"/>
        <end position="50"/>
    </location>
</feature>
<organism evidence="4 5">
    <name type="scientific">Pedobacter westerhofensis</name>
    <dbReference type="NCBI Taxonomy" id="425512"/>
    <lineage>
        <taxon>Bacteria</taxon>
        <taxon>Pseudomonadati</taxon>
        <taxon>Bacteroidota</taxon>
        <taxon>Sphingobacteriia</taxon>
        <taxon>Sphingobacteriales</taxon>
        <taxon>Sphingobacteriaceae</taxon>
        <taxon>Pedobacter</taxon>
    </lineage>
</organism>
<dbReference type="PRINTS" id="PR01490">
    <property type="entry name" value="RTXTOXIND"/>
</dbReference>
<proteinExistence type="predicted"/>
<dbReference type="InterPro" id="IPR058982">
    <property type="entry name" value="Beta-barrel_AprE"/>
</dbReference>
<evidence type="ECO:0000259" key="3">
    <source>
        <dbReference type="Pfam" id="PF26002"/>
    </source>
</evidence>
<dbReference type="EMBL" id="FXTN01000020">
    <property type="protein sequence ID" value="SMO99138.1"/>
    <property type="molecule type" value="Genomic_DNA"/>
</dbReference>
<accession>A0A521FSH0</accession>
<evidence type="ECO:0000256" key="2">
    <source>
        <dbReference type="SAM" id="Phobius"/>
    </source>
</evidence>
<dbReference type="PANTHER" id="PTHR30386:SF28">
    <property type="entry name" value="EXPORTED PROTEIN"/>
    <property type="match status" value="1"/>
</dbReference>
<dbReference type="AlphaFoldDB" id="A0A521FSH0"/>
<keyword evidence="2" id="KW-0812">Transmembrane</keyword>
<dbReference type="Gene3D" id="2.40.30.170">
    <property type="match status" value="1"/>
</dbReference>
<dbReference type="OrthoDB" id="7057889at2"/>
<evidence type="ECO:0000313" key="5">
    <source>
        <dbReference type="Proteomes" id="UP000320300"/>
    </source>
</evidence>